<name>A0A8S5PKY0_9CAUD</name>
<evidence type="ECO:0000313" key="1">
    <source>
        <dbReference type="EMBL" id="DAE07400.1"/>
    </source>
</evidence>
<dbReference type="EMBL" id="BK015449">
    <property type="protein sequence ID" value="DAE07400.1"/>
    <property type="molecule type" value="Genomic_DNA"/>
</dbReference>
<accession>A0A8S5PKY0</accession>
<sequence>MLGLLPTMPGGLELSEHVLQAQHGMKVQTRRRIHLEMMRIFTCRTRRRCNAWEHLVK</sequence>
<protein>
    <submittedName>
        <fullName evidence="1">Uncharacterized protein</fullName>
    </submittedName>
</protein>
<proteinExistence type="predicted"/>
<reference evidence="1" key="1">
    <citation type="journal article" date="2021" name="Proc. Natl. Acad. Sci. U.S.A.">
        <title>A Catalog of Tens of Thousands of Viruses from Human Metagenomes Reveals Hidden Associations with Chronic Diseases.</title>
        <authorList>
            <person name="Tisza M.J."/>
            <person name="Buck C.B."/>
        </authorList>
    </citation>
    <scope>NUCLEOTIDE SEQUENCE</scope>
    <source>
        <strain evidence="1">Ct8M020</strain>
    </source>
</reference>
<organism evidence="1">
    <name type="scientific">Siphoviridae sp. ct8M020</name>
    <dbReference type="NCBI Taxonomy" id="2825362"/>
    <lineage>
        <taxon>Viruses</taxon>
        <taxon>Duplodnaviria</taxon>
        <taxon>Heunggongvirae</taxon>
        <taxon>Uroviricota</taxon>
        <taxon>Caudoviricetes</taxon>
    </lineage>
</organism>